<dbReference type="RefSeq" id="XP_008026773.1">
    <property type="nucleotide sequence ID" value="XM_008028582.1"/>
</dbReference>
<organism evidence="1 2">
    <name type="scientific">Exserohilum turcicum (strain 28A)</name>
    <name type="common">Northern leaf blight fungus</name>
    <name type="synonym">Setosphaeria turcica</name>
    <dbReference type="NCBI Taxonomy" id="671987"/>
    <lineage>
        <taxon>Eukaryota</taxon>
        <taxon>Fungi</taxon>
        <taxon>Dikarya</taxon>
        <taxon>Ascomycota</taxon>
        <taxon>Pezizomycotina</taxon>
        <taxon>Dothideomycetes</taxon>
        <taxon>Pleosporomycetidae</taxon>
        <taxon>Pleosporales</taxon>
        <taxon>Pleosporineae</taxon>
        <taxon>Pleosporaceae</taxon>
        <taxon>Exserohilum</taxon>
    </lineage>
</organism>
<dbReference type="eggNOG" id="ENOG502QR0D">
    <property type="taxonomic scope" value="Eukaryota"/>
</dbReference>
<reference evidence="1 2" key="1">
    <citation type="journal article" date="2012" name="PLoS Pathog.">
        <title>Diverse lifestyles and strategies of plant pathogenesis encoded in the genomes of eighteen Dothideomycetes fungi.</title>
        <authorList>
            <person name="Ohm R.A."/>
            <person name="Feau N."/>
            <person name="Henrissat B."/>
            <person name="Schoch C.L."/>
            <person name="Horwitz B.A."/>
            <person name="Barry K.W."/>
            <person name="Condon B.J."/>
            <person name="Copeland A.C."/>
            <person name="Dhillon B."/>
            <person name="Glaser F."/>
            <person name="Hesse C.N."/>
            <person name="Kosti I."/>
            <person name="LaButti K."/>
            <person name="Lindquist E.A."/>
            <person name="Lucas S."/>
            <person name="Salamov A.A."/>
            <person name="Bradshaw R.E."/>
            <person name="Ciuffetti L."/>
            <person name="Hamelin R.C."/>
            <person name="Kema G.H.J."/>
            <person name="Lawrence C."/>
            <person name="Scott J.A."/>
            <person name="Spatafora J.W."/>
            <person name="Turgeon B.G."/>
            <person name="de Wit P.J.G.M."/>
            <person name="Zhong S."/>
            <person name="Goodwin S.B."/>
            <person name="Grigoriev I.V."/>
        </authorList>
    </citation>
    <scope>NUCLEOTIDE SEQUENCE [LARGE SCALE GENOMIC DNA]</scope>
    <source>
        <strain evidence="2">28A</strain>
    </source>
</reference>
<evidence type="ECO:0000313" key="1">
    <source>
        <dbReference type="EMBL" id="EOA85578.1"/>
    </source>
</evidence>
<dbReference type="GeneID" id="19404595"/>
<dbReference type="OrthoDB" id="5351220at2759"/>
<proteinExistence type="predicted"/>
<dbReference type="EMBL" id="KB908670">
    <property type="protein sequence ID" value="EOA85578.1"/>
    <property type="molecule type" value="Genomic_DNA"/>
</dbReference>
<dbReference type="Proteomes" id="UP000016935">
    <property type="component" value="Unassembled WGS sequence"/>
</dbReference>
<dbReference type="HOGENOM" id="CLU_020547_0_0_1"/>
<dbReference type="AlphaFoldDB" id="R0JXC4"/>
<evidence type="ECO:0000313" key="2">
    <source>
        <dbReference type="Proteomes" id="UP000016935"/>
    </source>
</evidence>
<reference evidence="1 2" key="2">
    <citation type="journal article" date="2013" name="PLoS Genet.">
        <title>Comparative genome structure, secondary metabolite, and effector coding capacity across Cochliobolus pathogens.</title>
        <authorList>
            <person name="Condon B.J."/>
            <person name="Leng Y."/>
            <person name="Wu D."/>
            <person name="Bushley K.E."/>
            <person name="Ohm R.A."/>
            <person name="Otillar R."/>
            <person name="Martin J."/>
            <person name="Schackwitz W."/>
            <person name="Grimwood J."/>
            <person name="MohdZainudin N."/>
            <person name="Xue C."/>
            <person name="Wang R."/>
            <person name="Manning V.A."/>
            <person name="Dhillon B."/>
            <person name="Tu Z.J."/>
            <person name="Steffenson B.J."/>
            <person name="Salamov A."/>
            <person name="Sun H."/>
            <person name="Lowry S."/>
            <person name="LaButti K."/>
            <person name="Han J."/>
            <person name="Copeland A."/>
            <person name="Lindquist E."/>
            <person name="Barry K."/>
            <person name="Schmutz J."/>
            <person name="Baker S.E."/>
            <person name="Ciuffetti L.M."/>
            <person name="Grigoriev I.V."/>
            <person name="Zhong S."/>
            <person name="Turgeon B.G."/>
        </authorList>
    </citation>
    <scope>NUCLEOTIDE SEQUENCE [LARGE SCALE GENOMIC DNA]</scope>
    <source>
        <strain evidence="2">28A</strain>
    </source>
</reference>
<dbReference type="STRING" id="671987.R0JXC4"/>
<name>R0JXC4_EXST2</name>
<gene>
    <name evidence="1" type="ORF">SETTUDRAFT_40217</name>
</gene>
<protein>
    <submittedName>
        <fullName evidence="1">Uncharacterized protein</fullName>
    </submittedName>
</protein>
<accession>R0JXC4</accession>
<keyword evidence="2" id="KW-1185">Reference proteome</keyword>
<sequence length="771" mass="86396">MTERFGSPVPLDAEAVHQRKTRRLLSRSDGEIQREMDQSKLEYRAGWPALPPMPIDTIRGGAFEMVQDAYERIEEANTILQSQVIWNETQGFVFRVPRDAPETDDLSPYLTLLCPIDMHEHAHVVVNAITRIRSVFKQHDSTNDIQIEFIDYRVIDSLNSFPIHCDDSRIVERWEESVAPIVLGLLEQHEWLALEMIRRGWSDDPGECPPTIVITTRTAREPKWTTTIIPEISAALIEIAPDFKVEILCGVSLLGTRRKYEPSNLVRSISYGKIVYMGSSIGIFSVPNACSTLGGAVTLEGGVKCGITNWHCVRDDRLDQGKSFSQSHGIQTNPNIVVSETNDGALRVGNRTLTNAPQRILSPATNDHNSYLDFLRVSIETYKSDAARGKGNIKTALKATEKEREDVKQASLDLGVVYAGSGRRTVLANRYATEPETGRSKEKKRHQEREYRWLLDWALVSVDIRQHDVVNQLPPKREFPLSSPLVPKKHCSQWSAFNVNRKHVPVAKLGRTTGGTLGEINSPIVFINPKEDQQISAVHGFTQKNPGACYGVTKVNAKDPSFLEPRDSGSILLHEASGTQLGLLFGMGSTGTYFFIPIDLVFQDIERITGKKVVDPAYVTPSLGSGSGAQSREFDSNYVQNGISNAWNCCRVMPNTYSLNFTKSRNLDVVMGLLVLLKKPFDSMPIPPIIHLGISMEYNQGLLRSKERNHQRQKPMSILLVGVNSGRPTLRWFMYSLAYLDAIVTKHSYVKDYIVASDIPDMENGMNSYKQ</sequence>